<name>A0A2M7XIG7_9BACT</name>
<reference evidence="2" key="1">
    <citation type="submission" date="2017-09" db="EMBL/GenBank/DDBJ databases">
        <title>Depth-based differentiation of microbial function through sediment-hosted aquifers and enrichment of novel symbionts in the deep terrestrial subsurface.</title>
        <authorList>
            <person name="Probst A.J."/>
            <person name="Ladd B."/>
            <person name="Jarett J.K."/>
            <person name="Geller-Mcgrath D.E."/>
            <person name="Sieber C.M.K."/>
            <person name="Emerson J.B."/>
            <person name="Anantharaman K."/>
            <person name="Thomas B.C."/>
            <person name="Malmstrom R."/>
            <person name="Stieglmeier M."/>
            <person name="Klingl A."/>
            <person name="Woyke T."/>
            <person name="Ryan C.M."/>
            <person name="Banfield J.F."/>
        </authorList>
    </citation>
    <scope>NUCLEOTIDE SEQUENCE [LARGE SCALE GENOMIC DNA]</scope>
</reference>
<comment type="caution">
    <text evidence="1">The sequence shown here is derived from an EMBL/GenBank/DDBJ whole genome shotgun (WGS) entry which is preliminary data.</text>
</comment>
<dbReference type="AlphaFoldDB" id="A0A2M7XIG7"/>
<sequence>MNSFFVPDPGLFLFLRFDKCITNVLLYSSKDLIFFMRQVISLSFPSKTTTEVKRLAKKRGFDSVSGYIQYLIKMDQDLISEESLWDDIKQARNEYKTGKVIKAKSLSELL</sequence>
<gene>
    <name evidence="1" type="ORF">CO172_00420</name>
</gene>
<dbReference type="EMBL" id="PFWS01000005">
    <property type="protein sequence ID" value="PJA47709.1"/>
    <property type="molecule type" value="Genomic_DNA"/>
</dbReference>
<evidence type="ECO:0000313" key="1">
    <source>
        <dbReference type="EMBL" id="PJA47709.1"/>
    </source>
</evidence>
<dbReference type="Proteomes" id="UP000229749">
    <property type="component" value="Unassembled WGS sequence"/>
</dbReference>
<organism evidence="1 2">
    <name type="scientific">Candidatus Uhrbacteria bacterium CG_4_9_14_3_um_filter_36_7</name>
    <dbReference type="NCBI Taxonomy" id="1975033"/>
    <lineage>
        <taxon>Bacteria</taxon>
        <taxon>Candidatus Uhriibacteriota</taxon>
    </lineage>
</organism>
<accession>A0A2M7XIG7</accession>
<proteinExistence type="predicted"/>
<protein>
    <submittedName>
        <fullName evidence="1">Uncharacterized protein</fullName>
    </submittedName>
</protein>
<evidence type="ECO:0000313" key="2">
    <source>
        <dbReference type="Proteomes" id="UP000229749"/>
    </source>
</evidence>